<name>A0ACC2Q1P1_9NEOP</name>
<dbReference type="Proteomes" id="UP001231649">
    <property type="component" value="Chromosome 30"/>
</dbReference>
<keyword evidence="2" id="KW-1185">Reference proteome</keyword>
<protein>
    <submittedName>
        <fullName evidence="1">Uncharacterized protein</fullName>
    </submittedName>
</protein>
<evidence type="ECO:0000313" key="1">
    <source>
        <dbReference type="EMBL" id="KAJ8704987.1"/>
    </source>
</evidence>
<proteinExistence type="predicted"/>
<accession>A0ACC2Q1P1</accession>
<evidence type="ECO:0000313" key="2">
    <source>
        <dbReference type="Proteomes" id="UP001231649"/>
    </source>
</evidence>
<organism evidence="1 2">
    <name type="scientific">Mythimna loreyi</name>
    <dbReference type="NCBI Taxonomy" id="667449"/>
    <lineage>
        <taxon>Eukaryota</taxon>
        <taxon>Metazoa</taxon>
        <taxon>Ecdysozoa</taxon>
        <taxon>Arthropoda</taxon>
        <taxon>Hexapoda</taxon>
        <taxon>Insecta</taxon>
        <taxon>Pterygota</taxon>
        <taxon>Neoptera</taxon>
        <taxon>Endopterygota</taxon>
        <taxon>Lepidoptera</taxon>
        <taxon>Glossata</taxon>
        <taxon>Ditrysia</taxon>
        <taxon>Noctuoidea</taxon>
        <taxon>Noctuidae</taxon>
        <taxon>Noctuinae</taxon>
        <taxon>Hadenini</taxon>
        <taxon>Mythimna</taxon>
    </lineage>
</organism>
<sequence length="393" mass="44501">MDEFFGTTLTSLNTNNFNELTLVVGNESCDLDSAVCALVFANFLTWQYNKIRCKVCTKAHRGEVDMPRKEDIFVPVLNVDRSDYELKTEVVYYFRSKGINDSNLVFRDDYDFEALLNKSKSKVVLVDHHVLSKKDKFFAPFVTEIIDHRPLDKSDWIYREDVRSTIETVGSCCTLVAQRIKDLSALMAKDVDFFNSCPLCIEMLRATIILDTVNFSTDLNKATPHDKDIMQFLESLMKGNNLEADRQREHDALIAARKNVSNLTPAQLLKKDVKIVGDVLIPSFPILVKEFLKRPGSLEAVSEALQKNNCSVALLLGMDLTEGLQRDTALYSPRTPEKAVQLSKHLEEATNPSLGLSREQLSGAKDCSYYWQLNLSASRKQYIPTVNTFTANK</sequence>
<dbReference type="EMBL" id="CM056806">
    <property type="protein sequence ID" value="KAJ8704987.1"/>
    <property type="molecule type" value="Genomic_DNA"/>
</dbReference>
<gene>
    <name evidence="1" type="ORF">PYW08_012307</name>
</gene>
<reference evidence="1" key="1">
    <citation type="submission" date="2023-03" db="EMBL/GenBank/DDBJ databases">
        <title>Chromosome-level genomes of two armyworms, Mythimna separata and Mythimna loreyi, provide insights into the biosynthesis and reception of sex pheromones.</title>
        <authorList>
            <person name="Zhao H."/>
        </authorList>
    </citation>
    <scope>NUCLEOTIDE SEQUENCE</scope>
    <source>
        <strain evidence="1">BeijingLab</strain>
    </source>
</reference>
<comment type="caution">
    <text evidence="1">The sequence shown here is derived from an EMBL/GenBank/DDBJ whole genome shotgun (WGS) entry which is preliminary data.</text>
</comment>